<accession>A0A1X3CUS4</accession>
<evidence type="ECO:0000256" key="5">
    <source>
        <dbReference type="ARBA" id="ARBA00022989"/>
    </source>
</evidence>
<protein>
    <recommendedName>
        <fullName evidence="10">Integral membrane protein</fullName>
    </recommendedName>
</protein>
<evidence type="ECO:0008006" key="10">
    <source>
        <dbReference type="Google" id="ProtNLM"/>
    </source>
</evidence>
<evidence type="ECO:0000256" key="6">
    <source>
        <dbReference type="ARBA" id="ARBA00023136"/>
    </source>
</evidence>
<keyword evidence="6 7" id="KW-0472">Membrane</keyword>
<feature type="transmembrane region" description="Helical" evidence="7">
    <location>
        <begin position="252"/>
        <end position="271"/>
    </location>
</feature>
<evidence type="ECO:0000256" key="4">
    <source>
        <dbReference type="ARBA" id="ARBA00022692"/>
    </source>
</evidence>
<dbReference type="Pfam" id="PF03601">
    <property type="entry name" value="Cons_hypoth698"/>
    <property type="match status" value="1"/>
</dbReference>
<comment type="subcellular location">
    <subcellularLocation>
        <location evidence="1">Cell membrane</location>
        <topology evidence="1">Multi-pass membrane protein</topology>
    </subcellularLocation>
</comment>
<dbReference type="RefSeq" id="WP_085417227.1">
    <property type="nucleotide sequence ID" value="NZ_CAUJPY010000026.1"/>
</dbReference>
<evidence type="ECO:0000256" key="7">
    <source>
        <dbReference type="SAM" id="Phobius"/>
    </source>
</evidence>
<feature type="transmembrane region" description="Helical" evidence="7">
    <location>
        <begin position="218"/>
        <end position="240"/>
    </location>
</feature>
<name>A0A1X3CUS4_9NEIS</name>
<proteinExistence type="inferred from homology"/>
<organism evidence="8 9">
    <name type="scientific">Neisseria canis</name>
    <dbReference type="NCBI Taxonomy" id="493"/>
    <lineage>
        <taxon>Bacteria</taxon>
        <taxon>Pseudomonadati</taxon>
        <taxon>Pseudomonadota</taxon>
        <taxon>Betaproteobacteria</taxon>
        <taxon>Neisseriales</taxon>
        <taxon>Neisseriaceae</taxon>
        <taxon>Neisseria</taxon>
    </lineage>
</organism>
<keyword evidence="4 7" id="KW-0812">Transmembrane</keyword>
<keyword evidence="9" id="KW-1185">Reference proteome</keyword>
<feature type="transmembrane region" description="Helical" evidence="7">
    <location>
        <begin position="283"/>
        <end position="304"/>
    </location>
</feature>
<feature type="transmembrane region" description="Helical" evidence="7">
    <location>
        <begin position="316"/>
        <end position="336"/>
    </location>
</feature>
<dbReference type="NCBIfam" id="TIGR00698">
    <property type="entry name" value="YeiH family putative sulfate export transporter"/>
    <property type="match status" value="1"/>
</dbReference>
<dbReference type="OrthoDB" id="9805703at2"/>
<dbReference type="PANTHER" id="PTHR30106">
    <property type="entry name" value="INNER MEMBRANE PROTEIN YEIH-RELATED"/>
    <property type="match status" value="1"/>
</dbReference>
<sequence length="338" mass="35922">MPFFRLKASFWQGLLLCGFLAGVSVALAPLLGEAVSPLLVAIVIGLLLGNSIYPRWEQDFREGTGFAQKQILRTAIVLYGFKLTAHDLAQVGWSAFAVDAVMLVSTFLLAVWLGRRVFGMDRDTSVLIGSGAAICGAAAVLATESVLKAEPHKVAVAVVTVVVFGSLSMLLYPLVYSLSILPFDAAQFGIYTGSTVHEVAQVVAVGGSISPQTADMAVIAKMVRVMLLAPFLLALSYALAKGGRQGGVRGNITVPWFAVGFIAVAALNSLLPADFSPWIRRIVYLDDILLAAAMAALGLTTRVNTVRQVGMQPFKLGFLLFVWLVAGGAAVNWLLLQP</sequence>
<evidence type="ECO:0000256" key="2">
    <source>
        <dbReference type="ARBA" id="ARBA00007977"/>
    </source>
</evidence>
<feature type="transmembrane region" description="Helical" evidence="7">
    <location>
        <begin position="125"/>
        <end position="142"/>
    </location>
</feature>
<dbReference type="PANTHER" id="PTHR30106:SF2">
    <property type="entry name" value="UPF0324 INNER MEMBRANE PROTEIN YEIH"/>
    <property type="match status" value="1"/>
</dbReference>
<dbReference type="KEGG" id="nci:NCTC10296_00771"/>
<feature type="transmembrane region" description="Helical" evidence="7">
    <location>
        <begin position="36"/>
        <end position="53"/>
    </location>
</feature>
<feature type="transmembrane region" description="Helical" evidence="7">
    <location>
        <begin position="91"/>
        <end position="113"/>
    </location>
</feature>
<feature type="transmembrane region" description="Helical" evidence="7">
    <location>
        <begin position="154"/>
        <end position="175"/>
    </location>
</feature>
<dbReference type="GO" id="GO:0005886">
    <property type="term" value="C:plasma membrane"/>
    <property type="evidence" value="ECO:0007669"/>
    <property type="project" value="UniProtKB-SubCell"/>
</dbReference>
<reference evidence="8 9" key="1">
    <citation type="submission" date="2018-12" db="EMBL/GenBank/DDBJ databases">
        <authorList>
            <consortium name="Pathogen Informatics"/>
        </authorList>
    </citation>
    <scope>NUCLEOTIDE SEQUENCE [LARGE SCALE GENOMIC DNA]</scope>
    <source>
        <strain evidence="8 9">NCTC10296</strain>
    </source>
</reference>
<evidence type="ECO:0000313" key="8">
    <source>
        <dbReference type="EMBL" id="VEF00272.1"/>
    </source>
</evidence>
<dbReference type="AlphaFoldDB" id="A0A1X3CUS4"/>
<dbReference type="InterPro" id="IPR018383">
    <property type="entry name" value="UPF0324_pro"/>
</dbReference>
<evidence type="ECO:0000313" key="9">
    <source>
        <dbReference type="Proteomes" id="UP000279284"/>
    </source>
</evidence>
<comment type="similarity">
    <text evidence="2">Belongs to the UPF0324 family.</text>
</comment>
<evidence type="ECO:0000256" key="1">
    <source>
        <dbReference type="ARBA" id="ARBA00004651"/>
    </source>
</evidence>
<dbReference type="EMBL" id="LR134313">
    <property type="protein sequence ID" value="VEF00272.1"/>
    <property type="molecule type" value="Genomic_DNA"/>
</dbReference>
<keyword evidence="3" id="KW-1003">Cell membrane</keyword>
<gene>
    <name evidence="8" type="primary">yeiH</name>
    <name evidence="8" type="ORF">NCTC10296_00771</name>
</gene>
<evidence type="ECO:0000256" key="3">
    <source>
        <dbReference type="ARBA" id="ARBA00022475"/>
    </source>
</evidence>
<keyword evidence="5 7" id="KW-1133">Transmembrane helix</keyword>
<dbReference type="InterPro" id="IPR004630">
    <property type="entry name" value="UPF0324_YeiH-like"/>
</dbReference>
<dbReference type="Proteomes" id="UP000279284">
    <property type="component" value="Chromosome"/>
</dbReference>